<reference evidence="1" key="2">
    <citation type="journal article" date="2015" name="Data Brief">
        <title>Shoot transcriptome of the giant reed, Arundo donax.</title>
        <authorList>
            <person name="Barrero R.A."/>
            <person name="Guerrero F.D."/>
            <person name="Moolhuijzen P."/>
            <person name="Goolsby J.A."/>
            <person name="Tidwell J."/>
            <person name="Bellgard S.E."/>
            <person name="Bellgard M.I."/>
        </authorList>
    </citation>
    <scope>NUCLEOTIDE SEQUENCE</scope>
    <source>
        <tissue evidence="1">Shoot tissue taken approximately 20 cm above the soil surface</tissue>
    </source>
</reference>
<organism evidence="1">
    <name type="scientific">Arundo donax</name>
    <name type="common">Giant reed</name>
    <name type="synonym">Donax arundinaceus</name>
    <dbReference type="NCBI Taxonomy" id="35708"/>
    <lineage>
        <taxon>Eukaryota</taxon>
        <taxon>Viridiplantae</taxon>
        <taxon>Streptophyta</taxon>
        <taxon>Embryophyta</taxon>
        <taxon>Tracheophyta</taxon>
        <taxon>Spermatophyta</taxon>
        <taxon>Magnoliopsida</taxon>
        <taxon>Liliopsida</taxon>
        <taxon>Poales</taxon>
        <taxon>Poaceae</taxon>
        <taxon>PACMAD clade</taxon>
        <taxon>Arundinoideae</taxon>
        <taxon>Arundineae</taxon>
        <taxon>Arundo</taxon>
    </lineage>
</organism>
<sequence>MHIYLVVCLLELAAYCRLRRCMPE</sequence>
<proteinExistence type="predicted"/>
<dbReference type="EMBL" id="GBRH01272978">
    <property type="protein sequence ID" value="JAD24917.1"/>
    <property type="molecule type" value="Transcribed_RNA"/>
</dbReference>
<protein>
    <submittedName>
        <fullName evidence="1">Uncharacterized protein</fullName>
    </submittedName>
</protein>
<dbReference type="AlphaFoldDB" id="A0A0A8YRA6"/>
<reference evidence="1" key="1">
    <citation type="submission" date="2014-09" db="EMBL/GenBank/DDBJ databases">
        <authorList>
            <person name="Magalhaes I.L.F."/>
            <person name="Oliveira U."/>
            <person name="Santos F.R."/>
            <person name="Vidigal T.H.D.A."/>
            <person name="Brescovit A.D."/>
            <person name="Santos A.J."/>
        </authorList>
    </citation>
    <scope>NUCLEOTIDE SEQUENCE</scope>
    <source>
        <tissue evidence="1">Shoot tissue taken approximately 20 cm above the soil surface</tissue>
    </source>
</reference>
<evidence type="ECO:0000313" key="1">
    <source>
        <dbReference type="EMBL" id="JAD24917.1"/>
    </source>
</evidence>
<name>A0A0A8YRA6_ARUDO</name>
<accession>A0A0A8YRA6</accession>